<reference evidence="1" key="1">
    <citation type="submission" date="2023-03" db="UniProtKB">
        <authorList>
            <consortium name="EnsemblPlants"/>
        </authorList>
    </citation>
    <scope>IDENTIFICATION</scope>
</reference>
<evidence type="ECO:0000313" key="1">
    <source>
        <dbReference type="EnsemblPlants" id="MELO3C007517.2.1"/>
    </source>
</evidence>
<sequence>FWVVSKSKFSSGSPLSLGQISIELLTALRRSSSPENGFIPSILEQPCWAKNYSFLGTCCQLGIRGCWVSRHEQATRNDFWQHDSSNVRLFRTVHEICMDGTTPQLPTSCLSCLKRDCTVVSILTLGKGSRVSNELINFIQLMSP</sequence>
<organism evidence="1">
    <name type="scientific">Cucumis melo</name>
    <name type="common">Muskmelon</name>
    <dbReference type="NCBI Taxonomy" id="3656"/>
    <lineage>
        <taxon>Eukaryota</taxon>
        <taxon>Viridiplantae</taxon>
        <taxon>Streptophyta</taxon>
        <taxon>Embryophyta</taxon>
        <taxon>Tracheophyta</taxon>
        <taxon>Spermatophyta</taxon>
        <taxon>Magnoliopsida</taxon>
        <taxon>eudicotyledons</taxon>
        <taxon>Gunneridae</taxon>
        <taxon>Pentapetalae</taxon>
        <taxon>rosids</taxon>
        <taxon>fabids</taxon>
        <taxon>Cucurbitales</taxon>
        <taxon>Cucurbitaceae</taxon>
        <taxon>Benincaseae</taxon>
        <taxon>Cucumis</taxon>
    </lineage>
</organism>
<dbReference type="AlphaFoldDB" id="A0A9I9CRP3"/>
<dbReference type="EnsemblPlants" id="MELO3C007517.2.1">
    <property type="protein sequence ID" value="MELO3C007517.2.1"/>
    <property type="gene ID" value="MELO3C007517.2"/>
</dbReference>
<protein>
    <submittedName>
        <fullName evidence="1">Uncharacterized protein</fullName>
    </submittedName>
</protein>
<accession>A0A9I9CRP3</accession>
<name>A0A9I9CRP3_CUCME</name>
<dbReference type="Gramene" id="MELO3C007517.2.1">
    <property type="protein sequence ID" value="MELO3C007517.2.1"/>
    <property type="gene ID" value="MELO3C007517.2"/>
</dbReference>
<proteinExistence type="predicted"/>